<dbReference type="NCBIfam" id="NF037959">
    <property type="entry name" value="MFS_SpdSyn"/>
    <property type="match status" value="1"/>
</dbReference>
<sequence>MRLAFVLAVFLGSALIFVVQPMIAKMILPFYGGTPMVWNAAMVFFQGALLVGYGYAHLTSRLLPTGIQVAVHLALLLGAALLLPFGISLSFDPAAWGGSSSWGVILLLATVVGAPFAIVSAGAPLVQKWYGSTSARDASDPYFLYAASNVGSLLALLAYPLVVEPLLTLNEQASFWRWGYWGLVGLLALVGVPAIRSRGSVGSPQQPTAAAASAAVVTSRRRLTWVVLAAVPSSLLLGVTTYLTTNLAAAPLLWVIPLALYLLTYIVAFSRKRLLPTVALGRFAALLLVPMSLVVILEATEPIWALALLHLAVFTVGALYCHQRLADDRPEVTHLTEFYLWIAVGGVVGGIFNALLAPSVFATLAEYPIALVALAALRLPEASAEGKRLFDFAFAGALLLLSLSTMVLVQSLGVLPGPIRTGITIGLPLILGFLAVDRPIRYALSLGAVFLAAHLTEINSPGNVILSHRSFFGVHRVISVEGKFHSLFHGNTAHGKQNLDPAKAATPLAYYHPTGPIGQLMGGTRRFSNVGLVGLGVGSLAAYGRPGDAYAYFEIDPIVISIANDPKLFTFLRDTQAEVRIVEGDARLTIRHEPDSSFDLIVLDAFSSDSIPIHVITREALALYLAKLQPGGLIAIHISNRYVDLQQPLAHSARELGLRALVRADLDVEDEEAQEGKDRSTWVALARDEADFGELNKDARWLPLDPLPWGRAWTDDYSNIVMALYLVEEWLGRD</sequence>
<dbReference type="Gene3D" id="3.40.50.150">
    <property type="entry name" value="Vaccinia Virus protein VP39"/>
    <property type="match status" value="1"/>
</dbReference>
<name>A0A809S8X2_9BACT</name>
<feature type="transmembrane region" description="Helical" evidence="2">
    <location>
        <begin position="101"/>
        <end position="121"/>
    </location>
</feature>
<feature type="transmembrane region" description="Helical" evidence="2">
    <location>
        <begin position="249"/>
        <end position="268"/>
    </location>
</feature>
<dbReference type="AlphaFoldDB" id="A0A809S8X2"/>
<evidence type="ECO:0000313" key="4">
    <source>
        <dbReference type="Proteomes" id="UP000662873"/>
    </source>
</evidence>
<gene>
    <name evidence="3" type="ORF">NPRO_08360</name>
</gene>
<feature type="transmembrane region" description="Helical" evidence="2">
    <location>
        <begin position="360"/>
        <end position="377"/>
    </location>
</feature>
<protein>
    <submittedName>
        <fullName evidence="3">Spermidine synthase</fullName>
    </submittedName>
</protein>
<feature type="transmembrane region" description="Helical" evidence="2">
    <location>
        <begin position="419"/>
        <end position="436"/>
    </location>
</feature>
<feature type="transmembrane region" description="Helical" evidence="2">
    <location>
        <begin position="223"/>
        <end position="243"/>
    </location>
</feature>
<dbReference type="PANTHER" id="PTHR43317:SF1">
    <property type="entry name" value="THERMOSPERMINE SYNTHASE ACAULIS5"/>
    <property type="match status" value="1"/>
</dbReference>
<dbReference type="SUPFAM" id="SSF53335">
    <property type="entry name" value="S-adenosyl-L-methionine-dependent methyltransferases"/>
    <property type="match status" value="1"/>
</dbReference>
<evidence type="ECO:0000313" key="3">
    <source>
        <dbReference type="EMBL" id="BBO23241.1"/>
    </source>
</evidence>
<evidence type="ECO:0000256" key="1">
    <source>
        <dbReference type="ARBA" id="ARBA00023115"/>
    </source>
</evidence>
<feature type="transmembrane region" description="Helical" evidence="2">
    <location>
        <begin position="334"/>
        <end position="354"/>
    </location>
</feature>
<feature type="transmembrane region" description="Helical" evidence="2">
    <location>
        <begin position="389"/>
        <end position="413"/>
    </location>
</feature>
<keyword evidence="2" id="KW-1133">Transmembrane helix</keyword>
<dbReference type="EMBL" id="AP021858">
    <property type="protein sequence ID" value="BBO23241.1"/>
    <property type="molecule type" value="Genomic_DNA"/>
</dbReference>
<organism evidence="3 4">
    <name type="scientific">Candidatus Nitrosymbiomonas proteolyticus</name>
    <dbReference type="NCBI Taxonomy" id="2608984"/>
    <lineage>
        <taxon>Bacteria</taxon>
        <taxon>Bacillati</taxon>
        <taxon>Armatimonadota</taxon>
        <taxon>Armatimonadota incertae sedis</taxon>
        <taxon>Candidatus Nitrosymbiomonas</taxon>
    </lineage>
</organism>
<feature type="transmembrane region" description="Helical" evidence="2">
    <location>
        <begin position="175"/>
        <end position="195"/>
    </location>
</feature>
<reference evidence="3" key="1">
    <citation type="journal article" name="DNA Res.">
        <title>The physiological potential of anammox bacteria as revealed by their core genome structure.</title>
        <authorList>
            <person name="Okubo T."/>
            <person name="Toyoda A."/>
            <person name="Fukuhara K."/>
            <person name="Uchiyama I."/>
            <person name="Harigaya Y."/>
            <person name="Kuroiwa M."/>
            <person name="Suzuki T."/>
            <person name="Murakami Y."/>
            <person name="Suwa Y."/>
            <person name="Takami H."/>
        </authorList>
    </citation>
    <scope>NUCLEOTIDE SEQUENCE</scope>
    <source>
        <strain evidence="3">317325-2</strain>
    </source>
</reference>
<feature type="transmembrane region" description="Helical" evidence="2">
    <location>
        <begin position="303"/>
        <end position="322"/>
    </location>
</feature>
<dbReference type="InterPro" id="IPR029063">
    <property type="entry name" value="SAM-dependent_MTases_sf"/>
</dbReference>
<dbReference type="GO" id="GO:0006596">
    <property type="term" value="P:polyamine biosynthetic process"/>
    <property type="evidence" value="ECO:0007669"/>
    <property type="project" value="UniProtKB-KW"/>
</dbReference>
<accession>A0A809S8X2</accession>
<keyword evidence="2" id="KW-0812">Transmembrane</keyword>
<feature type="transmembrane region" description="Helical" evidence="2">
    <location>
        <begin position="37"/>
        <end position="58"/>
    </location>
</feature>
<feature type="transmembrane region" description="Helical" evidence="2">
    <location>
        <begin position="70"/>
        <end position="89"/>
    </location>
</feature>
<dbReference type="PANTHER" id="PTHR43317">
    <property type="entry name" value="THERMOSPERMINE SYNTHASE ACAULIS5"/>
    <property type="match status" value="1"/>
</dbReference>
<feature type="transmembrane region" description="Helical" evidence="2">
    <location>
        <begin position="142"/>
        <end position="163"/>
    </location>
</feature>
<dbReference type="KEGG" id="npy:NPRO_08360"/>
<evidence type="ECO:0000256" key="2">
    <source>
        <dbReference type="SAM" id="Phobius"/>
    </source>
</evidence>
<keyword evidence="2" id="KW-0472">Membrane</keyword>
<dbReference type="Proteomes" id="UP000662873">
    <property type="component" value="Chromosome"/>
</dbReference>
<proteinExistence type="predicted"/>
<keyword evidence="1" id="KW-0620">Polyamine biosynthesis</keyword>
<feature type="transmembrane region" description="Helical" evidence="2">
    <location>
        <begin position="280"/>
        <end position="297"/>
    </location>
</feature>
<dbReference type="CDD" id="cd02440">
    <property type="entry name" value="AdoMet_MTases"/>
    <property type="match status" value="1"/>
</dbReference>